<dbReference type="InterPro" id="IPR045057">
    <property type="entry name" value="Gcn5-rel_NAT"/>
</dbReference>
<dbReference type="Proteomes" id="UP000659388">
    <property type="component" value="Unassembled WGS sequence"/>
</dbReference>
<reference evidence="2" key="1">
    <citation type="submission" date="2021-01" db="EMBL/GenBank/DDBJ databases">
        <title>Fulvivirga kasyanovii gen. nov., sp nov., a novel member of the phylum Bacteroidetes isolated from seawater in a mussel farm.</title>
        <authorList>
            <person name="Zhao L.-H."/>
            <person name="Wang Z.-J."/>
        </authorList>
    </citation>
    <scope>NUCLEOTIDE SEQUENCE</scope>
    <source>
        <strain evidence="2">2943</strain>
    </source>
</reference>
<dbReference type="PROSITE" id="PS51729">
    <property type="entry name" value="GNAT_YJDJ"/>
    <property type="match status" value="1"/>
</dbReference>
<dbReference type="InterPro" id="IPR031165">
    <property type="entry name" value="GNAT_YJDJ"/>
</dbReference>
<dbReference type="EMBL" id="JAESIY010000002">
    <property type="protein sequence ID" value="MBL3655224.1"/>
    <property type="molecule type" value="Genomic_DNA"/>
</dbReference>
<dbReference type="CDD" id="cd04301">
    <property type="entry name" value="NAT_SF"/>
    <property type="match status" value="1"/>
</dbReference>
<dbReference type="PANTHER" id="PTHR31435:SF9">
    <property type="entry name" value="PROTEIN NATD1"/>
    <property type="match status" value="1"/>
</dbReference>
<evidence type="ECO:0000259" key="1">
    <source>
        <dbReference type="PROSITE" id="PS51729"/>
    </source>
</evidence>
<dbReference type="InterPro" id="IPR016181">
    <property type="entry name" value="Acyl_CoA_acyltransferase"/>
</dbReference>
<dbReference type="Pfam" id="PF14542">
    <property type="entry name" value="Acetyltransf_CG"/>
    <property type="match status" value="1"/>
</dbReference>
<organism evidence="2 3">
    <name type="scientific">Fulvivirga sediminis</name>
    <dbReference type="NCBI Taxonomy" id="2803949"/>
    <lineage>
        <taxon>Bacteria</taxon>
        <taxon>Pseudomonadati</taxon>
        <taxon>Bacteroidota</taxon>
        <taxon>Cytophagia</taxon>
        <taxon>Cytophagales</taxon>
        <taxon>Fulvivirgaceae</taxon>
        <taxon>Fulvivirga</taxon>
    </lineage>
</organism>
<dbReference type="Gene3D" id="3.40.630.30">
    <property type="match status" value="1"/>
</dbReference>
<gene>
    <name evidence="2" type="ORF">JL102_03725</name>
</gene>
<evidence type="ECO:0000313" key="3">
    <source>
        <dbReference type="Proteomes" id="UP000659388"/>
    </source>
</evidence>
<proteinExistence type="predicted"/>
<sequence length="93" mass="10633">MNNLNVQHDIINHLFYIKVKDGTAVLKYDQIDENHLDYISTHVPESAQGLGVGKSLVEHALDYAKERNMMVKPTCPFVKHIVEHSDAYEQIVD</sequence>
<keyword evidence="3" id="KW-1185">Reference proteome</keyword>
<evidence type="ECO:0000313" key="2">
    <source>
        <dbReference type="EMBL" id="MBL3655224.1"/>
    </source>
</evidence>
<accession>A0A937JY21</accession>
<dbReference type="PANTHER" id="PTHR31435">
    <property type="entry name" value="PROTEIN NATD1"/>
    <property type="match status" value="1"/>
</dbReference>
<dbReference type="RefSeq" id="WP_202242679.1">
    <property type="nucleotide sequence ID" value="NZ_JAESIY010000002.1"/>
</dbReference>
<dbReference type="SUPFAM" id="SSF55729">
    <property type="entry name" value="Acyl-CoA N-acyltransferases (Nat)"/>
    <property type="match status" value="1"/>
</dbReference>
<name>A0A937JY21_9BACT</name>
<dbReference type="AlphaFoldDB" id="A0A937JY21"/>
<feature type="domain" description="N-acetyltransferase" evidence="1">
    <location>
        <begin position="7"/>
        <end position="93"/>
    </location>
</feature>
<comment type="caution">
    <text evidence="2">The sequence shown here is derived from an EMBL/GenBank/DDBJ whole genome shotgun (WGS) entry which is preliminary data.</text>
</comment>
<protein>
    <submittedName>
        <fullName evidence="2">N-acetyltransferase</fullName>
    </submittedName>
</protein>